<dbReference type="RefSeq" id="WP_169349286.1">
    <property type="nucleotide sequence ID" value="NZ_JABBJJ010000221.1"/>
</dbReference>
<evidence type="ECO:0000313" key="3">
    <source>
        <dbReference type="Proteomes" id="UP000518300"/>
    </source>
</evidence>
<evidence type="ECO:0000313" key="2">
    <source>
        <dbReference type="EMBL" id="NMO20056.1"/>
    </source>
</evidence>
<protein>
    <recommendedName>
        <fullName evidence="4">Serine/threonine protein kinase</fullName>
    </recommendedName>
</protein>
<proteinExistence type="predicted"/>
<dbReference type="PROSITE" id="PS51257">
    <property type="entry name" value="PROKAR_LIPOPROTEIN"/>
    <property type="match status" value="1"/>
</dbReference>
<feature type="signal peptide" evidence="1">
    <location>
        <begin position="1"/>
        <end position="22"/>
    </location>
</feature>
<keyword evidence="3" id="KW-1185">Reference proteome</keyword>
<evidence type="ECO:0008006" key="4">
    <source>
        <dbReference type="Google" id="ProtNLM"/>
    </source>
</evidence>
<sequence>MIASRLVLLWSAIVLVTSSGCATTPTPGAVRLRSDGTPGPEKCPEEAKKAMSYLRLFVGDSAIVQLDANQSRAPDITLYEGPIESVLSSDLGLIDSPSRLYGRVWTSGPQAVIRYYEAHPVRGGNKIPICAVARLGFGQLRKRPDSKPGTAILDASSAGVYIVDEFR</sequence>
<reference evidence="2 3" key="1">
    <citation type="submission" date="2020-04" db="EMBL/GenBank/DDBJ databases">
        <title>Draft genome of Pyxidicoccus fallax type strain.</title>
        <authorList>
            <person name="Whitworth D.E."/>
        </authorList>
    </citation>
    <scope>NUCLEOTIDE SEQUENCE [LARGE SCALE GENOMIC DNA]</scope>
    <source>
        <strain evidence="2 3">DSM 14698</strain>
    </source>
</reference>
<keyword evidence="1" id="KW-0732">Signal</keyword>
<dbReference type="EMBL" id="JABBJJ010000221">
    <property type="protein sequence ID" value="NMO20056.1"/>
    <property type="molecule type" value="Genomic_DNA"/>
</dbReference>
<evidence type="ECO:0000256" key="1">
    <source>
        <dbReference type="SAM" id="SignalP"/>
    </source>
</evidence>
<gene>
    <name evidence="2" type="ORF">HG543_35110</name>
</gene>
<dbReference type="AlphaFoldDB" id="A0A848LQL2"/>
<name>A0A848LQL2_9BACT</name>
<feature type="chain" id="PRO_5032349888" description="Serine/threonine protein kinase" evidence="1">
    <location>
        <begin position="23"/>
        <end position="167"/>
    </location>
</feature>
<accession>A0A848LQL2</accession>
<dbReference type="Proteomes" id="UP000518300">
    <property type="component" value="Unassembled WGS sequence"/>
</dbReference>
<organism evidence="2 3">
    <name type="scientific">Pyxidicoccus fallax</name>
    <dbReference type="NCBI Taxonomy" id="394095"/>
    <lineage>
        <taxon>Bacteria</taxon>
        <taxon>Pseudomonadati</taxon>
        <taxon>Myxococcota</taxon>
        <taxon>Myxococcia</taxon>
        <taxon>Myxococcales</taxon>
        <taxon>Cystobacterineae</taxon>
        <taxon>Myxococcaceae</taxon>
        <taxon>Pyxidicoccus</taxon>
    </lineage>
</organism>
<comment type="caution">
    <text evidence="2">The sequence shown here is derived from an EMBL/GenBank/DDBJ whole genome shotgun (WGS) entry which is preliminary data.</text>
</comment>